<protein>
    <submittedName>
        <fullName evidence="5">Glycosyltransferase</fullName>
    </submittedName>
</protein>
<dbReference type="Pfam" id="PF00534">
    <property type="entry name" value="Glycos_transf_1"/>
    <property type="match status" value="1"/>
</dbReference>
<proteinExistence type="predicted"/>
<dbReference type="RefSeq" id="WP_303953088.1">
    <property type="nucleotide sequence ID" value="NZ_JAGZXI010000008.1"/>
</dbReference>
<evidence type="ECO:0000259" key="3">
    <source>
        <dbReference type="Pfam" id="PF00534"/>
    </source>
</evidence>
<comment type="caution">
    <text evidence="5">The sequence shown here is derived from an EMBL/GenBank/DDBJ whole genome shotgun (WGS) entry which is preliminary data.</text>
</comment>
<gene>
    <name evidence="5" type="ORF">KH265_06460</name>
</gene>
<dbReference type="PANTHER" id="PTHR12526:SF636">
    <property type="entry name" value="BLL3647 PROTEIN"/>
    <property type="match status" value="1"/>
</dbReference>
<dbReference type="GO" id="GO:0016757">
    <property type="term" value="F:glycosyltransferase activity"/>
    <property type="evidence" value="ECO:0007669"/>
    <property type="project" value="UniProtKB-KW"/>
</dbReference>
<dbReference type="Gene3D" id="3.40.50.2000">
    <property type="entry name" value="Glycogen Phosphorylase B"/>
    <property type="match status" value="2"/>
</dbReference>
<evidence type="ECO:0000313" key="5">
    <source>
        <dbReference type="EMBL" id="MBS6635282.1"/>
    </source>
</evidence>
<dbReference type="PANTHER" id="PTHR12526">
    <property type="entry name" value="GLYCOSYLTRANSFERASE"/>
    <property type="match status" value="1"/>
</dbReference>
<dbReference type="EMBL" id="JAGZXI010000008">
    <property type="protein sequence ID" value="MBS6635282.1"/>
    <property type="molecule type" value="Genomic_DNA"/>
</dbReference>
<name>A0A943TCB3_9MICC</name>
<dbReference type="InterPro" id="IPR001296">
    <property type="entry name" value="Glyco_trans_1"/>
</dbReference>
<dbReference type="AlphaFoldDB" id="A0A943TCB3"/>
<evidence type="ECO:0000256" key="1">
    <source>
        <dbReference type="ARBA" id="ARBA00022676"/>
    </source>
</evidence>
<evidence type="ECO:0000313" key="6">
    <source>
        <dbReference type="Proteomes" id="UP000739069"/>
    </source>
</evidence>
<keyword evidence="2" id="KW-0808">Transferase</keyword>
<dbReference type="Proteomes" id="UP000739069">
    <property type="component" value="Unassembled WGS sequence"/>
</dbReference>
<evidence type="ECO:0000256" key="2">
    <source>
        <dbReference type="ARBA" id="ARBA00022679"/>
    </source>
</evidence>
<evidence type="ECO:0000259" key="4">
    <source>
        <dbReference type="Pfam" id="PF13439"/>
    </source>
</evidence>
<dbReference type="InterPro" id="IPR028098">
    <property type="entry name" value="Glyco_trans_4-like_N"/>
</dbReference>
<accession>A0A943TCB3</accession>
<reference evidence="5" key="1">
    <citation type="submission" date="2021-02" db="EMBL/GenBank/DDBJ databases">
        <title>Infant gut strain persistence is associated with maternal origin, phylogeny, and functional potential including surface adhesion and iron acquisition.</title>
        <authorList>
            <person name="Lou Y.C."/>
        </authorList>
    </citation>
    <scope>NUCLEOTIDE SEQUENCE</scope>
    <source>
        <strain evidence="5">L1_008_092G1_dasL1_008_092G1_concoct_16</strain>
    </source>
</reference>
<feature type="domain" description="Glycosyl transferase family 1" evidence="3">
    <location>
        <begin position="200"/>
        <end position="326"/>
    </location>
</feature>
<keyword evidence="1" id="KW-0328">Glycosyltransferase</keyword>
<dbReference type="SUPFAM" id="SSF53756">
    <property type="entry name" value="UDP-Glycosyltransferase/glycogen phosphorylase"/>
    <property type="match status" value="1"/>
</dbReference>
<sequence>MTSTPTALWVVPVPDFGGVARHVVDMARAGLPGFNLVVLAPEGKLTSRLEELGVPVVKAEFGPDYGFKTSFASLMKAVEQLRPEIVHSHLAYADVVAVAVVNALRMHHLLQRSVWVPRLLTTEHGIAGNDSVYHGSSWRSKLMETVHRVRLWGTDQAIAVSRSTAEQMHAKWGARGVELVYNGVDIPEVAAAVAEQRVPVEGGPRILSLSRLSPEKGIDVLLDAFARLREEYPQAHLEIAGSGDLGEELKAHAKRLNLGDSVTFSGFVNPIEAMGRSDMIVQLSVWENCSYTLLDAKAAGLKTVATAVGGNPEILEADELVDRQSPKLTEDVLQAMRRQLQKGEAEPFTWISNEQMAAQTAHIYTRILEKK</sequence>
<dbReference type="CDD" id="cd03801">
    <property type="entry name" value="GT4_PimA-like"/>
    <property type="match status" value="1"/>
</dbReference>
<dbReference type="Pfam" id="PF13439">
    <property type="entry name" value="Glyco_transf_4"/>
    <property type="match status" value="1"/>
</dbReference>
<organism evidence="5 6">
    <name type="scientific">Rothia mucilaginosa</name>
    <dbReference type="NCBI Taxonomy" id="43675"/>
    <lineage>
        <taxon>Bacteria</taxon>
        <taxon>Bacillati</taxon>
        <taxon>Actinomycetota</taxon>
        <taxon>Actinomycetes</taxon>
        <taxon>Micrococcales</taxon>
        <taxon>Micrococcaceae</taxon>
        <taxon>Rothia</taxon>
    </lineage>
</organism>
<feature type="domain" description="Glycosyltransferase subfamily 4-like N-terminal" evidence="4">
    <location>
        <begin position="16"/>
        <end position="186"/>
    </location>
</feature>